<accession>A0A017TD36</accession>
<reference evidence="1 2" key="1">
    <citation type="submission" date="2013-05" db="EMBL/GenBank/DDBJ databases">
        <title>Genome assembly of Chondromyces apiculatus DSM 436.</title>
        <authorList>
            <person name="Sharma G."/>
            <person name="Khatri I."/>
            <person name="Kaur C."/>
            <person name="Mayilraj S."/>
            <person name="Subramanian S."/>
        </authorList>
    </citation>
    <scope>NUCLEOTIDE SEQUENCE [LARGE SCALE GENOMIC DNA]</scope>
    <source>
        <strain evidence="1 2">DSM 436</strain>
    </source>
</reference>
<gene>
    <name evidence="1" type="ORF">CAP_1427</name>
</gene>
<dbReference type="eggNOG" id="ENOG502ZXKK">
    <property type="taxonomic scope" value="Bacteria"/>
</dbReference>
<evidence type="ECO:0008006" key="3">
    <source>
        <dbReference type="Google" id="ProtNLM"/>
    </source>
</evidence>
<proteinExistence type="predicted"/>
<dbReference type="RefSeq" id="WP_044239070.1">
    <property type="nucleotide sequence ID" value="NZ_ASRX01000014.1"/>
</dbReference>
<protein>
    <recommendedName>
        <fullName evidence="3">SnoaL-like domain-containing protein</fullName>
    </recommendedName>
</protein>
<evidence type="ECO:0000313" key="2">
    <source>
        <dbReference type="Proteomes" id="UP000019678"/>
    </source>
</evidence>
<dbReference type="OrthoDB" id="667202at2"/>
<dbReference type="EMBL" id="ASRX01000014">
    <property type="protein sequence ID" value="EYF06730.1"/>
    <property type="molecule type" value="Genomic_DNA"/>
</dbReference>
<organism evidence="1 2">
    <name type="scientific">Chondromyces apiculatus DSM 436</name>
    <dbReference type="NCBI Taxonomy" id="1192034"/>
    <lineage>
        <taxon>Bacteria</taxon>
        <taxon>Pseudomonadati</taxon>
        <taxon>Myxococcota</taxon>
        <taxon>Polyangia</taxon>
        <taxon>Polyangiales</taxon>
        <taxon>Polyangiaceae</taxon>
        <taxon>Chondromyces</taxon>
    </lineage>
</organism>
<dbReference type="AlphaFoldDB" id="A0A017TD36"/>
<sequence>MHPDVRSFFEGYVAAYNRSLGDAVDATAIRSHFAEHFLGAGPNEVSLGNNDGSFTETLEQGYAFYRSIGTRRMRLRDVAVTPIDDAHVMVRVFYGADYARPESGEPLTIDFDVTYILQLREAGPVIIAFIAGDEMALYEKYGLKPAGQPSGSPDPARAT</sequence>
<name>A0A017TD36_9BACT</name>
<dbReference type="Proteomes" id="UP000019678">
    <property type="component" value="Unassembled WGS sequence"/>
</dbReference>
<comment type="caution">
    <text evidence="1">The sequence shown here is derived from an EMBL/GenBank/DDBJ whole genome shotgun (WGS) entry which is preliminary data.</text>
</comment>
<keyword evidence="2" id="KW-1185">Reference proteome</keyword>
<evidence type="ECO:0000313" key="1">
    <source>
        <dbReference type="EMBL" id="EYF06730.1"/>
    </source>
</evidence>